<sequence length="620" mass="66933">MYLCSTFLLVVSLIVESLTYTHPIPPGWTLHRRADPDTELLVRLSLVQPNLHNLDAYLLDIADPQSPNYGQHWTPERVKETFRPSQGSADVVRSWLVSNLDAESSIIIQTDEVLSLNVSVAQAERIFATNYNVYRANNGFERVGCHQGHNFPAHVAEHVEFVWPSLMYGGPRLTRRNSPPTVKGARGPRVVQSSAIDASSIPTGVEHCDDAVTLDCLRALYNFHYDPVAPERNTVGVAEFGMQYYNPADLNMFFKRFAPDQVGNQPKLISIAGGQLNESDPNLDDFVESSLDLELMMGLLGRKQEVFLYEVGTMNLDPLSGDEFLGAWDAYYCTVAGASGIKLQDCGDAPKSNVVSISYTSAPDVRDSMYLPMLQRECTEIGKLALMGVTTIASSGDLGVASIDPADTSKALCLVNGTLEARAPNSTQLGDFLAEFPASCPYVTAVGSTQVSPGKSVQDTETATFAFPSGGGFSNAFVRPRFQNGAVTNYLKHFAPPYGSSVFNRSGRAYPDVSANGWPTVVAVAGNFTLTGGTSASAPIFASLITAVNDARIAIGKKPVGWINPALYSPWFVGAFNDVTNGTNPGCGTEGFRASPGWDPVTGLGTPNFERLLANFLLLP</sequence>
<dbReference type="SUPFAM" id="SSF54897">
    <property type="entry name" value="Protease propeptides/inhibitors"/>
    <property type="match status" value="1"/>
</dbReference>
<evidence type="ECO:0000313" key="11">
    <source>
        <dbReference type="EMBL" id="TBU33346.1"/>
    </source>
</evidence>
<dbReference type="EMBL" id="ML143391">
    <property type="protein sequence ID" value="TBU33346.1"/>
    <property type="molecule type" value="Genomic_DNA"/>
</dbReference>
<dbReference type="InterPro" id="IPR015366">
    <property type="entry name" value="S53_propep"/>
</dbReference>
<keyword evidence="6 8" id="KW-0106">Calcium</keyword>
<feature type="active site" description="Charge relay system" evidence="8">
    <location>
        <position position="288"/>
    </location>
</feature>
<keyword evidence="3 8" id="KW-0479">Metal-binding</keyword>
<dbReference type="PANTHER" id="PTHR14218">
    <property type="entry name" value="PROTEASE S8 TRIPEPTIDYL PEPTIDASE I CLN2"/>
    <property type="match status" value="1"/>
</dbReference>
<evidence type="ECO:0000256" key="2">
    <source>
        <dbReference type="ARBA" id="ARBA00022670"/>
    </source>
</evidence>
<feature type="signal peptide" evidence="9">
    <location>
        <begin position="1"/>
        <end position="21"/>
    </location>
</feature>
<dbReference type="Pfam" id="PF09286">
    <property type="entry name" value="Pro-kuma_activ"/>
    <property type="match status" value="1"/>
</dbReference>
<reference evidence="11" key="1">
    <citation type="submission" date="2019-01" db="EMBL/GenBank/DDBJ databases">
        <title>Draft genome sequences of three monokaryotic isolates of the white-rot basidiomycete fungus Dichomitus squalens.</title>
        <authorList>
            <consortium name="DOE Joint Genome Institute"/>
            <person name="Lopez S.C."/>
            <person name="Andreopoulos B."/>
            <person name="Pangilinan J."/>
            <person name="Lipzen A."/>
            <person name="Riley R."/>
            <person name="Ahrendt S."/>
            <person name="Ng V."/>
            <person name="Barry K."/>
            <person name="Daum C."/>
            <person name="Grigoriev I.V."/>
            <person name="Hilden K.S."/>
            <person name="Makela M.R."/>
            <person name="de Vries R.P."/>
        </authorList>
    </citation>
    <scope>NUCLEOTIDE SEQUENCE [LARGE SCALE GENOMIC DNA]</scope>
    <source>
        <strain evidence="11">OM18370.1</strain>
    </source>
</reference>
<evidence type="ECO:0000256" key="8">
    <source>
        <dbReference type="PROSITE-ProRule" id="PRU01032"/>
    </source>
</evidence>
<evidence type="ECO:0000256" key="1">
    <source>
        <dbReference type="ARBA" id="ARBA00004239"/>
    </source>
</evidence>
<keyword evidence="5 8" id="KW-0720">Serine protease</keyword>
<evidence type="ECO:0000256" key="7">
    <source>
        <dbReference type="ARBA" id="ARBA00023145"/>
    </source>
</evidence>
<dbReference type="PANTHER" id="PTHR14218:SF19">
    <property type="entry name" value="SERINE PROTEASE AORO, PUTATIVE (AFU_ORTHOLOGUE AFUA_6G10250)-RELATED"/>
    <property type="match status" value="1"/>
</dbReference>
<dbReference type="GO" id="GO:0008240">
    <property type="term" value="F:tripeptidyl-peptidase activity"/>
    <property type="evidence" value="ECO:0007669"/>
    <property type="project" value="TreeGrafter"/>
</dbReference>
<dbReference type="GO" id="GO:0004252">
    <property type="term" value="F:serine-type endopeptidase activity"/>
    <property type="evidence" value="ECO:0007669"/>
    <property type="project" value="UniProtKB-UniRule"/>
</dbReference>
<dbReference type="GO" id="GO:0046872">
    <property type="term" value="F:metal ion binding"/>
    <property type="evidence" value="ECO:0007669"/>
    <property type="project" value="UniProtKB-UniRule"/>
</dbReference>
<keyword evidence="9" id="KW-0732">Signal</keyword>
<dbReference type="CDD" id="cd04056">
    <property type="entry name" value="Peptidases_S53"/>
    <property type="match status" value="1"/>
</dbReference>
<dbReference type="InterPro" id="IPR030400">
    <property type="entry name" value="Sedolisin_dom"/>
</dbReference>
<comment type="cofactor">
    <cofactor evidence="8">
        <name>Ca(2+)</name>
        <dbReference type="ChEBI" id="CHEBI:29108"/>
    </cofactor>
    <text evidence="8">Binds 1 Ca(2+) ion per subunit.</text>
</comment>
<dbReference type="PROSITE" id="PS51695">
    <property type="entry name" value="SEDOLISIN"/>
    <property type="match status" value="1"/>
</dbReference>
<feature type="domain" description="Peptidase S53" evidence="10">
    <location>
        <begin position="211"/>
        <end position="619"/>
    </location>
</feature>
<proteinExistence type="predicted"/>
<dbReference type="AlphaFoldDB" id="A0A4Q9N3K2"/>
<dbReference type="OrthoDB" id="409122at2759"/>
<feature type="binding site" evidence="8">
    <location>
        <position position="579"/>
    </location>
    <ligand>
        <name>Ca(2+)</name>
        <dbReference type="ChEBI" id="CHEBI:29108"/>
    </ligand>
</feature>
<keyword evidence="7" id="KW-0865">Zymogen</keyword>
<dbReference type="Gene3D" id="3.40.50.200">
    <property type="entry name" value="Peptidase S8/S53 domain"/>
    <property type="match status" value="1"/>
</dbReference>
<dbReference type="InterPro" id="IPR036852">
    <property type="entry name" value="Peptidase_S8/S53_dom_sf"/>
</dbReference>
<evidence type="ECO:0000256" key="3">
    <source>
        <dbReference type="ARBA" id="ARBA00022723"/>
    </source>
</evidence>
<protein>
    <submittedName>
        <fullName evidence="11">Subtilisin-like protein</fullName>
    </submittedName>
</protein>
<evidence type="ECO:0000256" key="5">
    <source>
        <dbReference type="ARBA" id="ARBA00022825"/>
    </source>
</evidence>
<feature type="active site" description="Charge relay system" evidence="8">
    <location>
        <position position="535"/>
    </location>
</feature>
<evidence type="ECO:0000256" key="4">
    <source>
        <dbReference type="ARBA" id="ARBA00022801"/>
    </source>
</evidence>
<comment type="subcellular location">
    <subcellularLocation>
        <location evidence="1">Secreted</location>
        <location evidence="1">Extracellular space</location>
    </subcellularLocation>
</comment>
<dbReference type="SMART" id="SM00944">
    <property type="entry name" value="Pro-kuma_activ"/>
    <property type="match status" value="1"/>
</dbReference>
<keyword evidence="4 8" id="KW-0378">Hydrolase</keyword>
<gene>
    <name evidence="11" type="ORF">BD311DRAFT_748421</name>
</gene>
<dbReference type="GO" id="GO:0006508">
    <property type="term" value="P:proteolysis"/>
    <property type="evidence" value="ECO:0007669"/>
    <property type="project" value="UniProtKB-KW"/>
</dbReference>
<evidence type="ECO:0000259" key="10">
    <source>
        <dbReference type="PROSITE" id="PS51695"/>
    </source>
</evidence>
<dbReference type="GO" id="GO:0005576">
    <property type="term" value="C:extracellular region"/>
    <property type="evidence" value="ECO:0007669"/>
    <property type="project" value="UniProtKB-SubCell"/>
</dbReference>
<feature type="binding site" evidence="8">
    <location>
        <position position="578"/>
    </location>
    <ligand>
        <name>Ca(2+)</name>
        <dbReference type="ChEBI" id="CHEBI:29108"/>
    </ligand>
</feature>
<evidence type="ECO:0000256" key="9">
    <source>
        <dbReference type="SAM" id="SignalP"/>
    </source>
</evidence>
<feature type="binding site" evidence="8">
    <location>
        <position position="597"/>
    </location>
    <ligand>
        <name>Ca(2+)</name>
        <dbReference type="ChEBI" id="CHEBI:29108"/>
    </ligand>
</feature>
<feature type="active site" description="Charge relay system" evidence="8">
    <location>
        <position position="292"/>
    </location>
</feature>
<dbReference type="SUPFAM" id="SSF52743">
    <property type="entry name" value="Subtilisin-like"/>
    <property type="match status" value="1"/>
</dbReference>
<feature type="binding site" evidence="8">
    <location>
        <position position="599"/>
    </location>
    <ligand>
        <name>Ca(2+)</name>
        <dbReference type="ChEBI" id="CHEBI:29108"/>
    </ligand>
</feature>
<accession>A0A4Q9N3K2</accession>
<dbReference type="CDD" id="cd11377">
    <property type="entry name" value="Pro-peptidase_S53"/>
    <property type="match status" value="1"/>
</dbReference>
<dbReference type="InterPro" id="IPR050819">
    <property type="entry name" value="Tripeptidyl-peptidase_I"/>
</dbReference>
<keyword evidence="2 8" id="KW-0645">Protease</keyword>
<name>A0A4Q9N3K2_9APHY</name>
<evidence type="ECO:0000256" key="6">
    <source>
        <dbReference type="ARBA" id="ARBA00022837"/>
    </source>
</evidence>
<feature type="chain" id="PRO_5020919796" evidence="9">
    <location>
        <begin position="22"/>
        <end position="620"/>
    </location>
</feature>
<organism evidence="11">
    <name type="scientific">Dichomitus squalens</name>
    <dbReference type="NCBI Taxonomy" id="114155"/>
    <lineage>
        <taxon>Eukaryota</taxon>
        <taxon>Fungi</taxon>
        <taxon>Dikarya</taxon>
        <taxon>Basidiomycota</taxon>
        <taxon>Agaricomycotina</taxon>
        <taxon>Agaricomycetes</taxon>
        <taxon>Polyporales</taxon>
        <taxon>Polyporaceae</taxon>
        <taxon>Dichomitus</taxon>
    </lineage>
</organism>
<dbReference type="Proteomes" id="UP000292957">
    <property type="component" value="Unassembled WGS sequence"/>
</dbReference>